<evidence type="ECO:0000313" key="1">
    <source>
        <dbReference type="EMBL" id="JAH45789.1"/>
    </source>
</evidence>
<sequence length="29" mass="3267">MSWAGSSFADPHLSFLQEVQQKNENNSIT</sequence>
<dbReference type="EMBL" id="GBXM01062788">
    <property type="protein sequence ID" value="JAH45789.1"/>
    <property type="molecule type" value="Transcribed_RNA"/>
</dbReference>
<protein>
    <submittedName>
        <fullName evidence="1">Uncharacterized protein</fullName>
    </submittedName>
</protein>
<organism evidence="1">
    <name type="scientific">Anguilla anguilla</name>
    <name type="common">European freshwater eel</name>
    <name type="synonym">Muraena anguilla</name>
    <dbReference type="NCBI Taxonomy" id="7936"/>
    <lineage>
        <taxon>Eukaryota</taxon>
        <taxon>Metazoa</taxon>
        <taxon>Chordata</taxon>
        <taxon>Craniata</taxon>
        <taxon>Vertebrata</taxon>
        <taxon>Euteleostomi</taxon>
        <taxon>Actinopterygii</taxon>
        <taxon>Neopterygii</taxon>
        <taxon>Teleostei</taxon>
        <taxon>Anguilliformes</taxon>
        <taxon>Anguillidae</taxon>
        <taxon>Anguilla</taxon>
    </lineage>
</organism>
<reference evidence="1" key="1">
    <citation type="submission" date="2014-11" db="EMBL/GenBank/DDBJ databases">
        <authorList>
            <person name="Amaro Gonzalez C."/>
        </authorList>
    </citation>
    <scope>NUCLEOTIDE SEQUENCE</scope>
</reference>
<reference evidence="1" key="2">
    <citation type="journal article" date="2015" name="Fish Shellfish Immunol.">
        <title>Early steps in the European eel (Anguilla anguilla)-Vibrio vulnificus interaction in the gills: Role of the RtxA13 toxin.</title>
        <authorList>
            <person name="Callol A."/>
            <person name="Pajuelo D."/>
            <person name="Ebbesson L."/>
            <person name="Teles M."/>
            <person name="MacKenzie S."/>
            <person name="Amaro C."/>
        </authorList>
    </citation>
    <scope>NUCLEOTIDE SEQUENCE</scope>
</reference>
<dbReference type="AlphaFoldDB" id="A0A0E9SWS8"/>
<name>A0A0E9SWS8_ANGAN</name>
<proteinExistence type="predicted"/>
<accession>A0A0E9SWS8</accession>